<dbReference type="SUPFAM" id="SSF52047">
    <property type="entry name" value="RNI-like"/>
    <property type="match status" value="1"/>
</dbReference>
<protein>
    <recommendedName>
        <fullName evidence="3">F-box domain-containing protein</fullName>
    </recommendedName>
</protein>
<dbReference type="GeneID" id="24142744"/>
<name>A0A067BKN9_SAPPC</name>
<organism evidence="1 2">
    <name type="scientific">Saprolegnia parasitica (strain CBS 223.65)</name>
    <dbReference type="NCBI Taxonomy" id="695850"/>
    <lineage>
        <taxon>Eukaryota</taxon>
        <taxon>Sar</taxon>
        <taxon>Stramenopiles</taxon>
        <taxon>Oomycota</taxon>
        <taxon>Saprolegniomycetes</taxon>
        <taxon>Saprolegniales</taxon>
        <taxon>Saprolegniaceae</taxon>
        <taxon>Saprolegnia</taxon>
    </lineage>
</organism>
<dbReference type="RefSeq" id="XP_012210564.1">
    <property type="nucleotide sequence ID" value="XM_012355174.1"/>
</dbReference>
<proteinExistence type="predicted"/>
<evidence type="ECO:0000313" key="2">
    <source>
        <dbReference type="Proteomes" id="UP000030745"/>
    </source>
</evidence>
<dbReference type="AlphaFoldDB" id="A0A067BKN9"/>
<evidence type="ECO:0008006" key="3">
    <source>
        <dbReference type="Google" id="ProtNLM"/>
    </source>
</evidence>
<accession>A0A067BKN9</accession>
<sequence>MRPELQPLWDVGVDVDFHCYMIDQILEPLRQAFPQVADIRSILGLQRLATVNLGRGVWTSCVLSLLPTASHDDVARRASALVAMPSLRRITIDLAQLTEYEWFDDAPSFEYDDAPFPAAVGRQLWSALAASHVLDVTLLGGNLLATPDGVRSAIQFLAHRPLRRLCLDDVQHKADHVAALVTAVRDCTTLSAIELSYDLMFLPAFLSAPLPRHLRRLRLFVSSMPVRSESDWCDISAISIELVASGIADSALTHLSLAVDRLDDRGVATLLLTALEKMPCLTHLELFHVRHGPLLNAVLATHATRIAALASMQLHGLEALESQESDVEPMDMFGAADY</sequence>
<dbReference type="VEuPathDB" id="FungiDB:SPRG_22361"/>
<keyword evidence="2" id="KW-1185">Reference proteome</keyword>
<dbReference type="Proteomes" id="UP000030745">
    <property type="component" value="Unassembled WGS sequence"/>
</dbReference>
<gene>
    <name evidence="1" type="ORF">SPRG_22361</name>
</gene>
<dbReference type="KEGG" id="spar:SPRG_22361"/>
<dbReference type="Gene3D" id="3.80.10.10">
    <property type="entry name" value="Ribonuclease Inhibitor"/>
    <property type="match status" value="1"/>
</dbReference>
<reference evidence="1 2" key="1">
    <citation type="journal article" date="2013" name="PLoS Genet.">
        <title>Distinctive expansion of potential virulence genes in the genome of the oomycete fish pathogen Saprolegnia parasitica.</title>
        <authorList>
            <person name="Jiang R.H."/>
            <person name="de Bruijn I."/>
            <person name="Haas B.J."/>
            <person name="Belmonte R."/>
            <person name="Lobach L."/>
            <person name="Christie J."/>
            <person name="van den Ackerveken G."/>
            <person name="Bottin A."/>
            <person name="Bulone V."/>
            <person name="Diaz-Moreno S.M."/>
            <person name="Dumas B."/>
            <person name="Fan L."/>
            <person name="Gaulin E."/>
            <person name="Govers F."/>
            <person name="Grenville-Briggs L.J."/>
            <person name="Horner N.R."/>
            <person name="Levin J.Z."/>
            <person name="Mammella M."/>
            <person name="Meijer H.J."/>
            <person name="Morris P."/>
            <person name="Nusbaum C."/>
            <person name="Oome S."/>
            <person name="Phillips A.J."/>
            <person name="van Rooyen D."/>
            <person name="Rzeszutek E."/>
            <person name="Saraiva M."/>
            <person name="Secombes C.J."/>
            <person name="Seidl M.F."/>
            <person name="Snel B."/>
            <person name="Stassen J.H."/>
            <person name="Sykes S."/>
            <person name="Tripathy S."/>
            <person name="van den Berg H."/>
            <person name="Vega-Arreguin J.C."/>
            <person name="Wawra S."/>
            <person name="Young S.K."/>
            <person name="Zeng Q."/>
            <person name="Dieguez-Uribeondo J."/>
            <person name="Russ C."/>
            <person name="Tyler B.M."/>
            <person name="van West P."/>
        </authorList>
    </citation>
    <scope>NUCLEOTIDE SEQUENCE [LARGE SCALE GENOMIC DNA]</scope>
    <source>
        <strain evidence="1 2">CBS 223.65</strain>
    </source>
</reference>
<dbReference type="InterPro" id="IPR032675">
    <property type="entry name" value="LRR_dom_sf"/>
</dbReference>
<dbReference type="EMBL" id="KK583400">
    <property type="protein sequence ID" value="KDO18738.1"/>
    <property type="molecule type" value="Genomic_DNA"/>
</dbReference>
<evidence type="ECO:0000313" key="1">
    <source>
        <dbReference type="EMBL" id="KDO18738.1"/>
    </source>
</evidence>